<evidence type="ECO:0000313" key="2">
    <source>
        <dbReference type="EMBL" id="RMX46495.1"/>
    </source>
</evidence>
<gene>
    <name evidence="2" type="ORF">pdam_00020509</name>
</gene>
<dbReference type="Proteomes" id="UP000275408">
    <property type="component" value="Unassembled WGS sequence"/>
</dbReference>
<keyword evidence="3" id="KW-1185">Reference proteome</keyword>
<organism evidence="2 3">
    <name type="scientific">Pocillopora damicornis</name>
    <name type="common">Cauliflower coral</name>
    <name type="synonym">Millepora damicornis</name>
    <dbReference type="NCBI Taxonomy" id="46731"/>
    <lineage>
        <taxon>Eukaryota</taxon>
        <taxon>Metazoa</taxon>
        <taxon>Cnidaria</taxon>
        <taxon>Anthozoa</taxon>
        <taxon>Hexacorallia</taxon>
        <taxon>Scleractinia</taxon>
        <taxon>Astrocoeniina</taxon>
        <taxon>Pocilloporidae</taxon>
        <taxon>Pocillopora</taxon>
    </lineage>
</organism>
<dbReference type="AlphaFoldDB" id="A0A3M6TYJ3"/>
<evidence type="ECO:0000256" key="1">
    <source>
        <dbReference type="SAM" id="MobiDB-lite"/>
    </source>
</evidence>
<accession>A0A3M6TYJ3</accession>
<protein>
    <submittedName>
        <fullName evidence="2">Uncharacterized protein</fullName>
    </submittedName>
</protein>
<evidence type="ECO:0000313" key="3">
    <source>
        <dbReference type="Proteomes" id="UP000275408"/>
    </source>
</evidence>
<dbReference type="EMBL" id="RCHS01002691">
    <property type="protein sequence ID" value="RMX46495.1"/>
    <property type="molecule type" value="Genomic_DNA"/>
</dbReference>
<reference evidence="2 3" key="1">
    <citation type="journal article" date="2018" name="Sci. Rep.">
        <title>Comparative analysis of the Pocillopora damicornis genome highlights role of immune system in coral evolution.</title>
        <authorList>
            <person name="Cunning R."/>
            <person name="Bay R.A."/>
            <person name="Gillette P."/>
            <person name="Baker A.C."/>
            <person name="Traylor-Knowles N."/>
        </authorList>
    </citation>
    <scope>NUCLEOTIDE SEQUENCE [LARGE SCALE GENOMIC DNA]</scope>
    <source>
        <strain evidence="2">RSMAS</strain>
        <tissue evidence="2">Whole animal</tissue>
    </source>
</reference>
<sequence>MRRSQQGIETKVYSKPTDTGLLPHHQSHVNEKYKLSLLRIMLNLAFKVSSNWMFFHREYECQKKAFV</sequence>
<proteinExistence type="predicted"/>
<feature type="region of interest" description="Disordered" evidence="1">
    <location>
        <begin position="1"/>
        <end position="25"/>
    </location>
</feature>
<name>A0A3M6TYJ3_POCDA</name>
<comment type="caution">
    <text evidence="2">The sequence shown here is derived from an EMBL/GenBank/DDBJ whole genome shotgun (WGS) entry which is preliminary data.</text>
</comment>